<reference evidence="2 3" key="1">
    <citation type="journal article" date="2012" name="Genome Biol.">
        <title>Genome and low-iron response of an oceanic diatom adapted to chronic iron limitation.</title>
        <authorList>
            <person name="Lommer M."/>
            <person name="Specht M."/>
            <person name="Roy A.S."/>
            <person name="Kraemer L."/>
            <person name="Andreson R."/>
            <person name="Gutowska M.A."/>
            <person name="Wolf J."/>
            <person name="Bergner S.V."/>
            <person name="Schilhabel M.B."/>
            <person name="Klostermeier U.C."/>
            <person name="Beiko R.G."/>
            <person name="Rosenstiel P."/>
            <person name="Hippler M."/>
            <person name="Laroche J."/>
        </authorList>
    </citation>
    <scope>NUCLEOTIDE SEQUENCE [LARGE SCALE GENOMIC DNA]</scope>
    <source>
        <strain evidence="2 3">CCMP1005</strain>
    </source>
</reference>
<dbReference type="Proteomes" id="UP000266841">
    <property type="component" value="Unassembled WGS sequence"/>
</dbReference>
<gene>
    <name evidence="2" type="ORF">THAOC_36585</name>
</gene>
<organism evidence="2 3">
    <name type="scientific">Thalassiosira oceanica</name>
    <name type="common">Marine diatom</name>
    <dbReference type="NCBI Taxonomy" id="159749"/>
    <lineage>
        <taxon>Eukaryota</taxon>
        <taxon>Sar</taxon>
        <taxon>Stramenopiles</taxon>
        <taxon>Ochrophyta</taxon>
        <taxon>Bacillariophyta</taxon>
        <taxon>Coscinodiscophyceae</taxon>
        <taxon>Thalassiosirophycidae</taxon>
        <taxon>Thalassiosirales</taxon>
        <taxon>Thalassiosiraceae</taxon>
        <taxon>Thalassiosira</taxon>
    </lineage>
</organism>
<name>K0R1N1_THAOC</name>
<sequence length="110" mass="12248">MPAKTPCLVVQSPCRVLTDRNCLAIGYPMATTTRSRESRAAEIERNLPPTPRPITRRNLPAPYEISPRVRLLSRRLLRTHSEVHEPLLAASALDFGCADEATKAIALEFL</sequence>
<protein>
    <submittedName>
        <fullName evidence="2">Uncharacterized protein</fullName>
    </submittedName>
</protein>
<evidence type="ECO:0000256" key="1">
    <source>
        <dbReference type="SAM" id="MobiDB-lite"/>
    </source>
</evidence>
<feature type="region of interest" description="Disordered" evidence="1">
    <location>
        <begin position="34"/>
        <end position="59"/>
    </location>
</feature>
<proteinExistence type="predicted"/>
<feature type="compositionally biased region" description="Basic and acidic residues" evidence="1">
    <location>
        <begin position="34"/>
        <end position="45"/>
    </location>
</feature>
<evidence type="ECO:0000313" key="3">
    <source>
        <dbReference type="Proteomes" id="UP000266841"/>
    </source>
</evidence>
<comment type="caution">
    <text evidence="2">The sequence shown here is derived from an EMBL/GenBank/DDBJ whole genome shotgun (WGS) entry which is preliminary data.</text>
</comment>
<dbReference type="AlphaFoldDB" id="K0R1N1"/>
<keyword evidence="3" id="KW-1185">Reference proteome</keyword>
<accession>K0R1N1</accession>
<dbReference type="EMBL" id="AGNL01049141">
    <property type="protein sequence ID" value="EJK44844.1"/>
    <property type="molecule type" value="Genomic_DNA"/>
</dbReference>
<evidence type="ECO:0000313" key="2">
    <source>
        <dbReference type="EMBL" id="EJK44844.1"/>
    </source>
</evidence>